<dbReference type="Pfam" id="PF00651">
    <property type="entry name" value="BTB"/>
    <property type="match status" value="1"/>
</dbReference>
<evidence type="ECO:0000313" key="4">
    <source>
        <dbReference type="EMBL" id="GES81069.1"/>
    </source>
</evidence>
<dbReference type="PROSITE" id="PS50097">
    <property type="entry name" value="BTB"/>
    <property type="match status" value="1"/>
</dbReference>
<dbReference type="PROSITE" id="PS51886">
    <property type="entry name" value="TLDC"/>
    <property type="match status" value="1"/>
</dbReference>
<dbReference type="Gene3D" id="3.30.710.10">
    <property type="entry name" value="Potassium Channel Kv1.1, Chain A"/>
    <property type="match status" value="1"/>
</dbReference>
<dbReference type="EMBL" id="BEXD01000668">
    <property type="protein sequence ID" value="GBB89327.1"/>
    <property type="molecule type" value="Genomic_DNA"/>
</dbReference>
<gene>
    <name evidence="4" type="ORF">RCL2_000833000</name>
    <name evidence="3" type="ORF">RclHR1_00160043</name>
</gene>
<reference evidence="3 5" key="1">
    <citation type="submission" date="2017-11" db="EMBL/GenBank/DDBJ databases">
        <title>The genome of Rhizophagus clarus HR1 reveals common genetic basis of auxotrophy among arbuscular mycorrhizal fungi.</title>
        <authorList>
            <person name="Kobayashi Y."/>
        </authorList>
    </citation>
    <scope>NUCLEOTIDE SEQUENCE [LARGE SCALE GENOMIC DNA]</scope>
    <source>
        <strain evidence="3 5">HR1</strain>
    </source>
</reference>
<dbReference type="SMART" id="SM00225">
    <property type="entry name" value="BTB"/>
    <property type="match status" value="1"/>
</dbReference>
<dbReference type="Proteomes" id="UP000615446">
    <property type="component" value="Unassembled WGS sequence"/>
</dbReference>
<dbReference type="AlphaFoldDB" id="A0A2Z6QGR1"/>
<dbReference type="SUPFAM" id="SSF54695">
    <property type="entry name" value="POZ domain"/>
    <property type="match status" value="1"/>
</dbReference>
<comment type="caution">
    <text evidence="3">The sequence shown here is derived from an EMBL/GenBank/DDBJ whole genome shotgun (WGS) entry which is preliminary data.</text>
</comment>
<name>A0A2Z6QGR1_9GLOM</name>
<evidence type="ECO:0000259" key="2">
    <source>
        <dbReference type="PROSITE" id="PS51886"/>
    </source>
</evidence>
<keyword evidence="5" id="KW-1185">Reference proteome</keyword>
<dbReference type="PANTHER" id="PTHR24410">
    <property type="entry name" value="HL07962P-RELATED"/>
    <property type="match status" value="1"/>
</dbReference>
<protein>
    <submittedName>
        <fullName evidence="4">BTB/POZ domain-containing protein</fullName>
    </submittedName>
</protein>
<dbReference type="InterPro" id="IPR051481">
    <property type="entry name" value="BTB-POZ/Galectin-3-binding"/>
</dbReference>
<evidence type="ECO:0000259" key="1">
    <source>
        <dbReference type="PROSITE" id="PS50097"/>
    </source>
</evidence>
<feature type="domain" description="TLDc" evidence="2">
    <location>
        <begin position="287"/>
        <end position="454"/>
    </location>
</feature>
<dbReference type="Proteomes" id="UP000247702">
    <property type="component" value="Unassembled WGS sequence"/>
</dbReference>
<evidence type="ECO:0000313" key="3">
    <source>
        <dbReference type="EMBL" id="GBB89327.1"/>
    </source>
</evidence>
<dbReference type="PANTHER" id="PTHR24410:SF23">
    <property type="entry name" value="BTB DOMAIN-CONTAINING PROTEIN-RELATED"/>
    <property type="match status" value="1"/>
</dbReference>
<dbReference type="InterPro" id="IPR011333">
    <property type="entry name" value="SKP1/BTB/POZ_sf"/>
</dbReference>
<sequence>MKTNLYLSILKNFENLYGSKTNCDVIIQAGKGYDQKEIYAHSVVLRCQSDYFNVAFSSSWAKRKDAKYILEKSNISSYILEIIIRYLYCGKIDLNSMDTSDILKLLFAADKFGLITLCKYVKNYLIFDRLNEIFENASRNNSYAVYKDYCLEAICKEPFILFETDNILSLPAQIFEAILEREDLMMDEIDLWNNLIKWAHAQYPTLGKIPSEWTIGELILMKKLLLRFFPLMRFHNITFKNYYDKVVPYEKLFPKRLKFEIMKFHFTSNIKQIGLLPSRSICKLNTIIINSKYLTLFTDWINKNALEKVSYKFNLILRGSRDGFDPKTFHKKCDYKGATIVIAIIKGLNQIIGGYNPLDWSGNHGHKSSSNSFIFSFQNYNDINTGKIGRVLKKNYAVYCNISKGPCFGKLKLCGSNDLTMNFDGTWSSMTSTYPNLNIPKKFEVHDYEVFQIIKKRNK</sequence>
<dbReference type="Pfam" id="PF07534">
    <property type="entry name" value="TLD"/>
    <property type="match status" value="1"/>
</dbReference>
<organism evidence="3 5">
    <name type="scientific">Rhizophagus clarus</name>
    <dbReference type="NCBI Taxonomy" id="94130"/>
    <lineage>
        <taxon>Eukaryota</taxon>
        <taxon>Fungi</taxon>
        <taxon>Fungi incertae sedis</taxon>
        <taxon>Mucoromycota</taxon>
        <taxon>Glomeromycotina</taxon>
        <taxon>Glomeromycetes</taxon>
        <taxon>Glomerales</taxon>
        <taxon>Glomeraceae</taxon>
        <taxon>Rhizophagus</taxon>
    </lineage>
</organism>
<reference evidence="4" key="2">
    <citation type="submission" date="2019-10" db="EMBL/GenBank/DDBJ databases">
        <title>Conservation and host-specific expression of non-tandemly repeated heterogenous ribosome RNA gene in arbuscular mycorrhizal fungi.</title>
        <authorList>
            <person name="Maeda T."/>
            <person name="Kobayashi Y."/>
            <person name="Nakagawa T."/>
            <person name="Ezawa T."/>
            <person name="Yamaguchi K."/>
            <person name="Bino T."/>
            <person name="Nishimoto Y."/>
            <person name="Shigenobu S."/>
            <person name="Kawaguchi M."/>
        </authorList>
    </citation>
    <scope>NUCLEOTIDE SEQUENCE</scope>
    <source>
        <strain evidence="4">HR1</strain>
    </source>
</reference>
<dbReference type="CDD" id="cd18186">
    <property type="entry name" value="BTB_POZ_ZBTB_KLHL-like"/>
    <property type="match status" value="1"/>
</dbReference>
<dbReference type="OrthoDB" id="10027872at2759"/>
<feature type="domain" description="BTB" evidence="1">
    <location>
        <begin position="23"/>
        <end position="96"/>
    </location>
</feature>
<proteinExistence type="predicted"/>
<dbReference type="InterPro" id="IPR000210">
    <property type="entry name" value="BTB/POZ_dom"/>
</dbReference>
<dbReference type="EMBL" id="BLAL01000053">
    <property type="protein sequence ID" value="GES81069.1"/>
    <property type="molecule type" value="Genomic_DNA"/>
</dbReference>
<dbReference type="InterPro" id="IPR006571">
    <property type="entry name" value="TLDc_dom"/>
</dbReference>
<evidence type="ECO:0000313" key="5">
    <source>
        <dbReference type="Proteomes" id="UP000247702"/>
    </source>
</evidence>
<accession>A0A2Z6QGR1</accession>